<dbReference type="RefSeq" id="YP_006908551.1">
    <property type="nucleotide sequence ID" value="NC_018875.1"/>
</dbReference>
<dbReference type="EMBL" id="JN408834">
    <property type="protein sequence ID" value="AER41469.1"/>
    <property type="molecule type" value="Genomic_DNA"/>
</dbReference>
<name>K4ER58_9BBAC</name>
<evidence type="ECO:0000313" key="3">
    <source>
        <dbReference type="Proteomes" id="UP000201571"/>
    </source>
</evidence>
<sequence>MSGLLPDDKMIAVYKIALEQMLENEQRQNNELLKLREREQDNEANIKIMAERLCDNDNEIVRLKNTIAYYEHCVRDYDARQNLLQKQIKETDKLTNRLVQEIGANEIKKKRLSKRLKKHKKHISDTHDIMYNLICEGDDLINNN</sequence>
<protein>
    <submittedName>
        <fullName evidence="2">Uncharacterized protein</fullName>
    </submittedName>
</protein>
<evidence type="ECO:0000256" key="1">
    <source>
        <dbReference type="SAM" id="Coils"/>
    </source>
</evidence>
<organism evidence="2 3">
    <name type="scientific">Epinotia aporema granulovirus</name>
    <dbReference type="NCBI Taxonomy" id="166056"/>
    <lineage>
        <taxon>Viruses</taxon>
        <taxon>Viruses incertae sedis</taxon>
        <taxon>Naldaviricetes</taxon>
        <taxon>Lefavirales</taxon>
        <taxon>Baculoviridae</taxon>
        <taxon>Betabaculovirus</taxon>
        <taxon>Betabaculovirus epaporemae</taxon>
    </lineage>
</organism>
<evidence type="ECO:0000313" key="2">
    <source>
        <dbReference type="EMBL" id="AER41469.1"/>
    </source>
</evidence>
<accession>K4ER58</accession>
<proteinExistence type="predicted"/>
<dbReference type="Proteomes" id="UP000201571">
    <property type="component" value="Segment"/>
</dbReference>
<keyword evidence="3" id="KW-1185">Reference proteome</keyword>
<dbReference type="KEGG" id="vg:13842602"/>
<keyword evidence="1" id="KW-0175">Coiled coil</keyword>
<reference evidence="2 3" key="1">
    <citation type="journal article" date="2012" name="BMC Genomics">
        <title>Genome of Epinotia aporema granulovirus (EpapGV), a polyorganotropic fast killing betabaculovirus with a novel thymidylate kinase gene.</title>
        <authorList>
            <person name="Ferrelli M.L."/>
            <person name="Salvador R."/>
            <person name="Biedma M.E."/>
            <person name="Berretta M.F."/>
            <person name="Haase S."/>
            <person name="Sciocco-Cap A."/>
            <person name="Ghiringhelli P.D."/>
            <person name="Romanowski V."/>
        </authorList>
    </citation>
    <scope>NUCLEOTIDE SEQUENCE [LARGE SCALE GENOMIC DNA]</scope>
</reference>
<dbReference type="GeneID" id="13842602"/>
<feature type="coiled-coil region" evidence="1">
    <location>
        <begin position="15"/>
        <end position="42"/>
    </location>
</feature>